<evidence type="ECO:0000313" key="1">
    <source>
        <dbReference type="EMBL" id="KAE9527592.1"/>
    </source>
</evidence>
<dbReference type="EMBL" id="VYZN01000052">
    <property type="protein sequence ID" value="KAE9527592.1"/>
    <property type="molecule type" value="Genomic_DNA"/>
</dbReference>
<sequence length="255" mass="28619">MICDTMNGMLVIIMHVFVNEDSALPKGVNKNRRLPEKISSVMGKRFERIGLSESGVEDNCCIKKIQVSFCKYKLKGLRADKTSPFRIIFRILTFRFKFNTPIIVTYSISEVHSIPTVEQNAPLSFGSHTSPAYARLGAIENPIPNAIRFMLAYSISNDEIKAPLSFGSHTSPAYARLGAIENPIPNAIRFMLAYSISNECWMTEVKREKDDTFIDTMLGKRLSLELIVVCPFIGMICHSSVVKLSINLHIVLTKP</sequence>
<keyword evidence="2" id="KW-1185">Reference proteome</keyword>
<protein>
    <submittedName>
        <fullName evidence="1">Uncharacterized protein</fullName>
    </submittedName>
</protein>
<organism evidence="1 2">
    <name type="scientific">Aphis glycines</name>
    <name type="common">Soybean aphid</name>
    <dbReference type="NCBI Taxonomy" id="307491"/>
    <lineage>
        <taxon>Eukaryota</taxon>
        <taxon>Metazoa</taxon>
        <taxon>Ecdysozoa</taxon>
        <taxon>Arthropoda</taxon>
        <taxon>Hexapoda</taxon>
        <taxon>Insecta</taxon>
        <taxon>Pterygota</taxon>
        <taxon>Neoptera</taxon>
        <taxon>Paraneoptera</taxon>
        <taxon>Hemiptera</taxon>
        <taxon>Sternorrhyncha</taxon>
        <taxon>Aphidomorpha</taxon>
        <taxon>Aphidoidea</taxon>
        <taxon>Aphididae</taxon>
        <taxon>Aphidini</taxon>
        <taxon>Aphis</taxon>
        <taxon>Aphis</taxon>
    </lineage>
</organism>
<accession>A0A6G0T8I2</accession>
<proteinExistence type="predicted"/>
<evidence type="ECO:0000313" key="2">
    <source>
        <dbReference type="Proteomes" id="UP000475862"/>
    </source>
</evidence>
<dbReference type="AlphaFoldDB" id="A0A6G0T8I2"/>
<gene>
    <name evidence="1" type="ORF">AGLY_012872</name>
</gene>
<reference evidence="1 2" key="1">
    <citation type="submission" date="2019-08" db="EMBL/GenBank/DDBJ databases">
        <title>The genome of the soybean aphid Biotype 1, its phylome, world population structure and adaptation to the North American continent.</title>
        <authorList>
            <person name="Giordano R."/>
            <person name="Donthu R.K."/>
            <person name="Hernandez A.G."/>
            <person name="Wright C.L."/>
            <person name="Zimin A.V."/>
        </authorList>
    </citation>
    <scope>NUCLEOTIDE SEQUENCE [LARGE SCALE GENOMIC DNA]</scope>
    <source>
        <tissue evidence="1">Whole aphids</tissue>
    </source>
</reference>
<name>A0A6G0T8I2_APHGL</name>
<dbReference type="Proteomes" id="UP000475862">
    <property type="component" value="Unassembled WGS sequence"/>
</dbReference>
<comment type="caution">
    <text evidence="1">The sequence shown here is derived from an EMBL/GenBank/DDBJ whole genome shotgun (WGS) entry which is preliminary data.</text>
</comment>